<reference evidence="1 2" key="1">
    <citation type="submission" date="2018-04" db="EMBL/GenBank/DDBJ databases">
        <title>Active sludge and wastewater microbial communities from Klosterneuburg, Austria.</title>
        <authorList>
            <person name="Wagner M."/>
        </authorList>
    </citation>
    <scope>NUCLEOTIDE SEQUENCE [LARGE SCALE GENOMIC DNA]</scope>
    <source>
        <strain evidence="1 2">Nl12</strain>
    </source>
</reference>
<protein>
    <submittedName>
        <fullName evidence="1">Uncharacterized protein</fullName>
    </submittedName>
</protein>
<dbReference type="EMBL" id="QAOK01000001">
    <property type="protein sequence ID" value="PTQ83416.1"/>
    <property type="molecule type" value="Genomic_DNA"/>
</dbReference>
<name>A0A2T5IHV3_9PROT</name>
<evidence type="ECO:0000313" key="2">
    <source>
        <dbReference type="Proteomes" id="UP000244152"/>
    </source>
</evidence>
<accession>A0A2T5IHV3</accession>
<dbReference type="RefSeq" id="WP_258192173.1">
    <property type="nucleotide sequence ID" value="NZ_QAOK01000001.1"/>
</dbReference>
<evidence type="ECO:0000313" key="1">
    <source>
        <dbReference type="EMBL" id="PTQ83416.1"/>
    </source>
</evidence>
<dbReference type="Proteomes" id="UP000244152">
    <property type="component" value="Unassembled WGS sequence"/>
</dbReference>
<proteinExistence type="predicted"/>
<sequence length="42" mass="4902">MSESDGSSRQEQVLIALGAEEERKLLEHYEEKSYLYGSRRRA</sequence>
<comment type="caution">
    <text evidence="1">The sequence shown here is derived from an EMBL/GenBank/DDBJ whole genome shotgun (WGS) entry which is preliminary data.</text>
</comment>
<dbReference type="AlphaFoldDB" id="A0A2T5IHV3"/>
<organism evidence="1 2">
    <name type="scientific">Nitrosospira multiformis</name>
    <dbReference type="NCBI Taxonomy" id="1231"/>
    <lineage>
        <taxon>Bacteria</taxon>
        <taxon>Pseudomonadati</taxon>
        <taxon>Pseudomonadota</taxon>
        <taxon>Betaproteobacteria</taxon>
        <taxon>Nitrosomonadales</taxon>
        <taxon>Nitrosomonadaceae</taxon>
        <taxon>Nitrosospira</taxon>
    </lineage>
</organism>
<gene>
    <name evidence="1" type="ORF">C8R21_101110</name>
</gene>